<reference evidence="8 9" key="2">
    <citation type="submission" date="2024-10" db="EMBL/GenBank/DDBJ databases">
        <authorList>
            <person name="Ryan C."/>
        </authorList>
    </citation>
    <scope>NUCLEOTIDE SEQUENCE [LARGE SCALE GENOMIC DNA]</scope>
</reference>
<keyword evidence="9" id="KW-1185">Reference proteome</keyword>
<dbReference type="GO" id="GO:0005743">
    <property type="term" value="C:mitochondrial inner membrane"/>
    <property type="evidence" value="ECO:0007669"/>
    <property type="project" value="UniProtKB-SubCell"/>
</dbReference>
<keyword evidence="3" id="KW-0812">Transmembrane</keyword>
<evidence type="ECO:0000256" key="1">
    <source>
        <dbReference type="ARBA" id="ARBA00004448"/>
    </source>
</evidence>
<proteinExistence type="inferred from homology"/>
<comment type="similarity">
    <text evidence="2">Belongs to the Tim17/Tim22/Tim23 family.</text>
</comment>
<keyword evidence="5" id="KW-1133">Transmembrane helix</keyword>
<organism evidence="8 9">
    <name type="scientific">Urochloa decumbens</name>
    <dbReference type="NCBI Taxonomy" id="240449"/>
    <lineage>
        <taxon>Eukaryota</taxon>
        <taxon>Viridiplantae</taxon>
        <taxon>Streptophyta</taxon>
        <taxon>Embryophyta</taxon>
        <taxon>Tracheophyta</taxon>
        <taxon>Spermatophyta</taxon>
        <taxon>Magnoliopsida</taxon>
        <taxon>Liliopsida</taxon>
        <taxon>Poales</taxon>
        <taxon>Poaceae</taxon>
        <taxon>PACMAD clade</taxon>
        <taxon>Panicoideae</taxon>
        <taxon>Panicodae</taxon>
        <taxon>Paniceae</taxon>
        <taxon>Melinidinae</taxon>
        <taxon>Urochloa</taxon>
    </lineage>
</organism>
<evidence type="ECO:0000313" key="9">
    <source>
        <dbReference type="Proteomes" id="UP001497457"/>
    </source>
</evidence>
<keyword evidence="6" id="KW-0496">Mitochondrion</keyword>
<reference evidence="9" key="1">
    <citation type="submission" date="2024-06" db="EMBL/GenBank/DDBJ databases">
        <authorList>
            <person name="Ryan C."/>
        </authorList>
    </citation>
    <scope>NUCLEOTIDE SEQUENCE [LARGE SCALE GENOMIC DNA]</scope>
</reference>
<dbReference type="PANTHER" id="PTHR10485:SF13">
    <property type="match status" value="1"/>
</dbReference>
<gene>
    <name evidence="8" type="ORF">URODEC1_LOCUS65963</name>
</gene>
<evidence type="ECO:0008006" key="10">
    <source>
        <dbReference type="Google" id="ProtNLM"/>
    </source>
</evidence>
<evidence type="ECO:0000313" key="8">
    <source>
        <dbReference type="EMBL" id="CAL5002482.1"/>
    </source>
</evidence>
<evidence type="ECO:0000256" key="5">
    <source>
        <dbReference type="ARBA" id="ARBA00022989"/>
    </source>
</evidence>
<dbReference type="AlphaFoldDB" id="A0ABC9BJ49"/>
<evidence type="ECO:0000256" key="3">
    <source>
        <dbReference type="ARBA" id="ARBA00022692"/>
    </source>
</evidence>
<keyword evidence="4" id="KW-0999">Mitochondrion inner membrane</keyword>
<dbReference type="Proteomes" id="UP001497457">
    <property type="component" value="Chromosome 26rd"/>
</dbReference>
<name>A0ABC9BJ49_9POAL</name>
<comment type="subcellular location">
    <subcellularLocation>
        <location evidence="1">Mitochondrion inner membrane</location>
        <topology evidence="1">Multi-pass membrane protein</topology>
    </subcellularLocation>
</comment>
<evidence type="ECO:0000256" key="2">
    <source>
        <dbReference type="ARBA" id="ARBA00008444"/>
    </source>
</evidence>
<keyword evidence="7" id="KW-0472">Membrane</keyword>
<evidence type="ECO:0000256" key="4">
    <source>
        <dbReference type="ARBA" id="ARBA00022792"/>
    </source>
</evidence>
<sequence length="190" mass="20285">MAWDTPTYDTYPDPVYRFVDSVGELFSWGLAGGSAVHFIKGLRGSPSGACLAGAANAVRQNAPRVAGKFGAYCVFLCAFESAVSFASGRDDACTAAAAVGTTCGLYGMRRCGGAPAAAWWALLGATGFLGMEYASTLWEISKYEEMNRSQPVPVVCRPEQGCGPPRWFRMPPFVTREKGAVCLCSYFTPD</sequence>
<dbReference type="PANTHER" id="PTHR10485">
    <property type="entry name" value="MITOCHONDRIAL IMPORT INNER MEMBRANE TRANSLOCASE SUBUNIT TIM-17"/>
    <property type="match status" value="1"/>
</dbReference>
<evidence type="ECO:0000256" key="7">
    <source>
        <dbReference type="ARBA" id="ARBA00023136"/>
    </source>
</evidence>
<dbReference type="EMBL" id="OZ075136">
    <property type="protein sequence ID" value="CAL5002482.1"/>
    <property type="molecule type" value="Genomic_DNA"/>
</dbReference>
<evidence type="ECO:0000256" key="6">
    <source>
        <dbReference type="ARBA" id="ARBA00023128"/>
    </source>
</evidence>
<protein>
    <recommendedName>
        <fullName evidence="10">Mitochondrial import inner membrane translocase subunit TIM22</fullName>
    </recommendedName>
</protein>
<accession>A0ABC9BJ49</accession>